<dbReference type="Gene3D" id="1.20.58.80">
    <property type="entry name" value="Phosphotransferase system, lactose/cellobiose-type IIA subunit"/>
    <property type="match status" value="1"/>
</dbReference>
<proteinExistence type="predicted"/>
<dbReference type="GO" id="GO:0006914">
    <property type="term" value="P:autophagy"/>
    <property type="evidence" value="ECO:0007669"/>
    <property type="project" value="InterPro"/>
</dbReference>
<feature type="domain" description="Nuclear receptor-binding factor 2 MIT" evidence="2">
    <location>
        <begin position="4"/>
        <end position="76"/>
    </location>
</feature>
<evidence type="ECO:0000259" key="2">
    <source>
        <dbReference type="Pfam" id="PF17169"/>
    </source>
</evidence>
<dbReference type="EMBL" id="JH668394">
    <property type="protein sequence ID" value="KAG6450795.1"/>
    <property type="molecule type" value="Genomic_DNA"/>
</dbReference>
<sequence length="267" mass="30518">MDSHPLNLAHHQHRRAEAHLNNNRYDEAMQCHHNAAELLLDAMKSTTSSFALESITLQHSYHLKQKDLIRSKKEQYARVKKAMDTIKWLGKEPLSNLQGHEYAKLQVAIYRAINETDSLLLALQNKTNNGVQGIGKDNASKDVTDGKRTEKTQETVVEELQILSQNLHSLVEQLVLQVEVLKDENMTLKERVNYLEKERIKYLNLPTSNDLLHNFSTLNLESDGIYNDPILRATIKTASQSRPTNSDITTDRNIQQSHFDLSALKDN</sequence>
<evidence type="ECO:0000313" key="3">
    <source>
        <dbReference type="EMBL" id="KAG6450795.1"/>
    </source>
</evidence>
<dbReference type="InterPro" id="IPR033393">
    <property type="entry name" value="NRBF2_MIT"/>
</dbReference>
<dbReference type="PANTHER" id="PTHR14964:SF2">
    <property type="entry name" value="NUCLEAR RECEPTOR-BINDING FACTOR 2"/>
    <property type="match status" value="1"/>
</dbReference>
<dbReference type="SUPFAM" id="SSF140361">
    <property type="entry name" value="MIT domain-like"/>
    <property type="match status" value="1"/>
</dbReference>
<protein>
    <recommendedName>
        <fullName evidence="2">Nuclear receptor-binding factor 2 MIT domain-containing protein</fullName>
    </recommendedName>
</protein>
<dbReference type="PANTHER" id="PTHR14964">
    <property type="entry name" value="NUCLEAR RECEPTOR BINDING FACTOR 2"/>
    <property type="match status" value="1"/>
</dbReference>
<gene>
    <name evidence="3" type="ORF">O3G_MSEX006801</name>
</gene>
<reference evidence="3" key="1">
    <citation type="journal article" date="2016" name="Insect Biochem. Mol. Biol.">
        <title>Multifaceted biological insights from a draft genome sequence of the tobacco hornworm moth, Manduca sexta.</title>
        <authorList>
            <person name="Kanost M.R."/>
            <person name="Arrese E.L."/>
            <person name="Cao X."/>
            <person name="Chen Y.R."/>
            <person name="Chellapilla S."/>
            <person name="Goldsmith M.R."/>
            <person name="Grosse-Wilde E."/>
            <person name="Heckel D.G."/>
            <person name="Herndon N."/>
            <person name="Jiang H."/>
            <person name="Papanicolaou A."/>
            <person name="Qu J."/>
            <person name="Soulages J.L."/>
            <person name="Vogel H."/>
            <person name="Walters J."/>
            <person name="Waterhouse R.M."/>
            <person name="Ahn S.J."/>
            <person name="Almeida F.C."/>
            <person name="An C."/>
            <person name="Aqrawi P."/>
            <person name="Bretschneider A."/>
            <person name="Bryant W.B."/>
            <person name="Bucks S."/>
            <person name="Chao H."/>
            <person name="Chevignon G."/>
            <person name="Christen J.M."/>
            <person name="Clarke D.F."/>
            <person name="Dittmer N.T."/>
            <person name="Ferguson L.C.F."/>
            <person name="Garavelou S."/>
            <person name="Gordon K.H.J."/>
            <person name="Gunaratna R.T."/>
            <person name="Han Y."/>
            <person name="Hauser F."/>
            <person name="He Y."/>
            <person name="Heidel-Fischer H."/>
            <person name="Hirsh A."/>
            <person name="Hu Y."/>
            <person name="Jiang H."/>
            <person name="Kalra D."/>
            <person name="Klinner C."/>
            <person name="Konig C."/>
            <person name="Kovar C."/>
            <person name="Kroll A.R."/>
            <person name="Kuwar S.S."/>
            <person name="Lee S.L."/>
            <person name="Lehman R."/>
            <person name="Li K."/>
            <person name="Li Z."/>
            <person name="Liang H."/>
            <person name="Lovelace S."/>
            <person name="Lu Z."/>
            <person name="Mansfield J.H."/>
            <person name="McCulloch K.J."/>
            <person name="Mathew T."/>
            <person name="Morton B."/>
            <person name="Muzny D.M."/>
            <person name="Neunemann D."/>
            <person name="Ongeri F."/>
            <person name="Pauchet Y."/>
            <person name="Pu L.L."/>
            <person name="Pyrousis I."/>
            <person name="Rao X.J."/>
            <person name="Redding A."/>
            <person name="Roesel C."/>
            <person name="Sanchez-Gracia A."/>
            <person name="Schaack S."/>
            <person name="Shukla A."/>
            <person name="Tetreau G."/>
            <person name="Wang Y."/>
            <person name="Xiong G.H."/>
            <person name="Traut W."/>
            <person name="Walsh T.K."/>
            <person name="Worley K.C."/>
            <person name="Wu D."/>
            <person name="Wu W."/>
            <person name="Wu Y.Q."/>
            <person name="Zhang X."/>
            <person name="Zou Z."/>
            <person name="Zucker H."/>
            <person name="Briscoe A.D."/>
            <person name="Burmester T."/>
            <person name="Clem R.J."/>
            <person name="Feyereisen R."/>
            <person name="Grimmelikhuijzen C.J.P."/>
            <person name="Hamodrakas S.J."/>
            <person name="Hansson B.S."/>
            <person name="Huguet E."/>
            <person name="Jermiin L.S."/>
            <person name="Lan Q."/>
            <person name="Lehman H.K."/>
            <person name="Lorenzen M."/>
            <person name="Merzendorfer H."/>
            <person name="Michalopoulos I."/>
            <person name="Morton D.B."/>
            <person name="Muthukrishnan S."/>
            <person name="Oakeshott J.G."/>
            <person name="Palmer W."/>
            <person name="Park Y."/>
            <person name="Passarelli A.L."/>
            <person name="Rozas J."/>
            <person name="Schwartz L.M."/>
            <person name="Smith W."/>
            <person name="Southgate A."/>
            <person name="Vilcinskas A."/>
            <person name="Vogt R."/>
            <person name="Wang P."/>
            <person name="Werren J."/>
            <person name="Yu X.Q."/>
            <person name="Zhou J.J."/>
            <person name="Brown S.J."/>
            <person name="Scherer S.E."/>
            <person name="Richards S."/>
            <person name="Blissard G.W."/>
        </authorList>
    </citation>
    <scope>NUCLEOTIDE SEQUENCE</scope>
</reference>
<dbReference type="AlphaFoldDB" id="A0A921Z4J8"/>
<comment type="caution">
    <text evidence="3">The sequence shown here is derived from an EMBL/GenBank/DDBJ whole genome shotgun (WGS) entry which is preliminary data.</text>
</comment>
<name>A0A921Z4J8_MANSE</name>
<accession>A0A921Z4J8</accession>
<dbReference type="Proteomes" id="UP000791440">
    <property type="component" value="Unassembled WGS sequence"/>
</dbReference>
<dbReference type="InterPro" id="IPR039679">
    <property type="entry name" value="NRBF2"/>
</dbReference>
<dbReference type="Pfam" id="PF17169">
    <property type="entry name" value="NRBF2_MIT"/>
    <property type="match status" value="1"/>
</dbReference>
<keyword evidence="1" id="KW-0175">Coiled coil</keyword>
<evidence type="ECO:0000313" key="4">
    <source>
        <dbReference type="Proteomes" id="UP000791440"/>
    </source>
</evidence>
<organism evidence="3 4">
    <name type="scientific">Manduca sexta</name>
    <name type="common">Tobacco hawkmoth</name>
    <name type="synonym">Tobacco hornworm</name>
    <dbReference type="NCBI Taxonomy" id="7130"/>
    <lineage>
        <taxon>Eukaryota</taxon>
        <taxon>Metazoa</taxon>
        <taxon>Ecdysozoa</taxon>
        <taxon>Arthropoda</taxon>
        <taxon>Hexapoda</taxon>
        <taxon>Insecta</taxon>
        <taxon>Pterygota</taxon>
        <taxon>Neoptera</taxon>
        <taxon>Endopterygota</taxon>
        <taxon>Lepidoptera</taxon>
        <taxon>Glossata</taxon>
        <taxon>Ditrysia</taxon>
        <taxon>Bombycoidea</taxon>
        <taxon>Sphingidae</taxon>
        <taxon>Sphinginae</taxon>
        <taxon>Sphingini</taxon>
        <taxon>Manduca</taxon>
    </lineage>
</organism>
<reference evidence="3" key="2">
    <citation type="submission" date="2020-12" db="EMBL/GenBank/DDBJ databases">
        <authorList>
            <person name="Kanost M."/>
        </authorList>
    </citation>
    <scope>NUCLEOTIDE SEQUENCE</scope>
</reference>
<keyword evidence="4" id="KW-1185">Reference proteome</keyword>
<evidence type="ECO:0000256" key="1">
    <source>
        <dbReference type="SAM" id="Coils"/>
    </source>
</evidence>
<feature type="coiled-coil region" evidence="1">
    <location>
        <begin position="171"/>
        <end position="198"/>
    </location>
</feature>